<name>A0A1S4EQW4_DIACI</name>
<feature type="region of interest" description="Disordered" evidence="1">
    <location>
        <begin position="1"/>
        <end position="27"/>
    </location>
</feature>
<proteinExistence type="predicted"/>
<evidence type="ECO:0000313" key="2">
    <source>
        <dbReference type="Proteomes" id="UP000079169"/>
    </source>
</evidence>
<dbReference type="Proteomes" id="UP000079169">
    <property type="component" value="Unplaced"/>
</dbReference>
<organism evidence="2 3">
    <name type="scientific">Diaphorina citri</name>
    <name type="common">Asian citrus psyllid</name>
    <dbReference type="NCBI Taxonomy" id="121845"/>
    <lineage>
        <taxon>Eukaryota</taxon>
        <taxon>Metazoa</taxon>
        <taxon>Ecdysozoa</taxon>
        <taxon>Arthropoda</taxon>
        <taxon>Hexapoda</taxon>
        <taxon>Insecta</taxon>
        <taxon>Pterygota</taxon>
        <taxon>Neoptera</taxon>
        <taxon>Paraneoptera</taxon>
        <taxon>Hemiptera</taxon>
        <taxon>Sternorrhyncha</taxon>
        <taxon>Psylloidea</taxon>
        <taxon>Psyllidae</taxon>
        <taxon>Diaphorininae</taxon>
        <taxon>Diaphorina</taxon>
    </lineage>
</organism>
<dbReference type="PaxDb" id="121845-A0A1S4EQW4"/>
<dbReference type="GeneID" id="108254106"/>
<feature type="region of interest" description="Disordered" evidence="1">
    <location>
        <begin position="238"/>
        <end position="312"/>
    </location>
</feature>
<protein>
    <submittedName>
        <fullName evidence="3">Glutamic acid-rich protein-like</fullName>
    </submittedName>
</protein>
<dbReference type="KEGG" id="dci:108254106"/>
<accession>A0A1S4EQW4</accession>
<sequence>MDDTARNHTKLGSILDQEADGEGVQNWTPEMTRDYLRFRIKLHEQDLINQQSLLFAEKLKKLKEEEKKEEEMKEGKRTTELKEEEKRTTDLKKEEEKEKAELKKEDKEEAELKKGDKREAELEIPDLNKIPRDVDENMIANEHETTQDYNSIPIGKDSTQNNNDSTPIDEITSKATHLLNRVEKTANIDNIIDNSANEHVLDNDNATKEHIDNIDGNNCTKEHVPDTELLNRVKKTANIGNNVDNDSPTKENVHQIDDNSTTKEHVDNIDGNNSVNKHVLDTEEPGNKTNNSAGKENIVDTEEPGNRTKREIGFDPDKLKIFNQAKNKRDMKKNLDAAKVKKMMDKVSAKASRNTNGTSRNLNDILKMKFDKDNNIVLDPEEKDFIDQMKQKGCIRKRRRRYAQFFDYGKAGDFEKFQEKVQEHAKNKANERHEIFNLFNESETVGYGENLVKRMEEYMGQTLPNFLSTTKSDRRKRSVGVVKQ</sequence>
<feature type="compositionally biased region" description="Basic and acidic residues" evidence="1">
    <location>
        <begin position="247"/>
        <end position="268"/>
    </location>
</feature>
<dbReference type="AlphaFoldDB" id="A0A1S4EQW4"/>
<reference evidence="3" key="1">
    <citation type="submission" date="2025-08" db="UniProtKB">
        <authorList>
            <consortium name="RefSeq"/>
        </authorList>
    </citation>
    <scope>IDENTIFICATION</scope>
</reference>
<keyword evidence="2" id="KW-1185">Reference proteome</keyword>
<feature type="non-terminal residue" evidence="3">
    <location>
        <position position="484"/>
    </location>
</feature>
<dbReference type="RefSeq" id="XP_017304568.1">
    <property type="nucleotide sequence ID" value="XM_017449079.1"/>
</dbReference>
<feature type="region of interest" description="Disordered" evidence="1">
    <location>
        <begin position="64"/>
        <end position="119"/>
    </location>
</feature>
<evidence type="ECO:0000313" key="3">
    <source>
        <dbReference type="RefSeq" id="XP_017304568.1"/>
    </source>
</evidence>
<gene>
    <name evidence="3" type="primary">LOC108254106</name>
</gene>
<evidence type="ECO:0000256" key="1">
    <source>
        <dbReference type="SAM" id="MobiDB-lite"/>
    </source>
</evidence>